<reference evidence="1 2" key="1">
    <citation type="submission" date="2014-04" db="EMBL/GenBank/DDBJ databases">
        <title>Evolutionary Origins and Diversification of the Mycorrhizal Mutualists.</title>
        <authorList>
            <consortium name="DOE Joint Genome Institute"/>
            <consortium name="Mycorrhizal Genomics Consortium"/>
            <person name="Kohler A."/>
            <person name="Kuo A."/>
            <person name="Nagy L.G."/>
            <person name="Floudas D."/>
            <person name="Copeland A."/>
            <person name="Barry K.W."/>
            <person name="Cichocki N."/>
            <person name="Veneault-Fourrey C."/>
            <person name="LaButti K."/>
            <person name="Lindquist E.A."/>
            <person name="Lipzen A."/>
            <person name="Lundell T."/>
            <person name="Morin E."/>
            <person name="Murat C."/>
            <person name="Riley R."/>
            <person name="Ohm R."/>
            <person name="Sun H."/>
            <person name="Tunlid A."/>
            <person name="Henrissat B."/>
            <person name="Grigoriev I.V."/>
            <person name="Hibbett D.S."/>
            <person name="Martin F."/>
        </authorList>
    </citation>
    <scope>NUCLEOTIDE SEQUENCE [LARGE SCALE GENOMIC DNA]</scope>
    <source>
        <strain evidence="1 2">MD-312</strain>
    </source>
</reference>
<sequence>MGDIPSTHAPLRSGLRRAYPPDFSQLQEDSHRAKITKITLQITINKISPTRCLPHTNNLRVGVCVDELTKLSCVGNFVSSGRRSVVAWNHPFTFTGSLASTVSIYLSTLPQPGDGWMEEHIGQEIKLDACQLLLANSVRYYCVPGLDGAPRLHISVNVTTPMVTDHDCFKDLQVSAAELWDYHKKYNNGSALNSCIELEQASLDLCPPGHPDQHHALANLASSLWTQYNLLGSQADLELAIDMEKQVLDLLPPGHPDRHNALANLASSLQTQYKLLGSQADLELAIDMEKQVLDLLPPGHPARHHALADLAFSLQTQYKLLGSQADLELAIDMQKQVLDLCPPGHPD</sequence>
<protein>
    <submittedName>
        <fullName evidence="1">Unplaced genomic scaffold scaffold_16, whole genome shotgun sequence</fullName>
    </submittedName>
</protein>
<proteinExistence type="predicted"/>
<name>A0A0C9W8D6_9AGAM</name>
<organism evidence="1 2">
    <name type="scientific">Hydnomerulius pinastri MD-312</name>
    <dbReference type="NCBI Taxonomy" id="994086"/>
    <lineage>
        <taxon>Eukaryota</taxon>
        <taxon>Fungi</taxon>
        <taxon>Dikarya</taxon>
        <taxon>Basidiomycota</taxon>
        <taxon>Agaricomycotina</taxon>
        <taxon>Agaricomycetes</taxon>
        <taxon>Agaricomycetidae</taxon>
        <taxon>Boletales</taxon>
        <taxon>Boletales incertae sedis</taxon>
        <taxon>Leucogyrophana</taxon>
    </lineage>
</organism>
<evidence type="ECO:0000313" key="1">
    <source>
        <dbReference type="EMBL" id="KIJ63688.1"/>
    </source>
</evidence>
<dbReference type="OrthoDB" id="2629314at2759"/>
<dbReference type="AlphaFoldDB" id="A0A0C9W8D6"/>
<dbReference type="EMBL" id="KN839850">
    <property type="protein sequence ID" value="KIJ63688.1"/>
    <property type="molecule type" value="Genomic_DNA"/>
</dbReference>
<keyword evidence="2" id="KW-1185">Reference proteome</keyword>
<accession>A0A0C9W8D6</accession>
<evidence type="ECO:0000313" key="2">
    <source>
        <dbReference type="Proteomes" id="UP000053820"/>
    </source>
</evidence>
<dbReference type="HOGENOM" id="CLU_799405_0_0_1"/>
<dbReference type="Proteomes" id="UP000053820">
    <property type="component" value="Unassembled WGS sequence"/>
</dbReference>
<dbReference type="Pfam" id="PF13374">
    <property type="entry name" value="TPR_10"/>
    <property type="match status" value="1"/>
</dbReference>
<gene>
    <name evidence="1" type="ORF">HYDPIDRAFT_29478</name>
</gene>
<dbReference type="SUPFAM" id="SSF48452">
    <property type="entry name" value="TPR-like"/>
    <property type="match status" value="1"/>
</dbReference>
<dbReference type="Gene3D" id="1.25.40.10">
    <property type="entry name" value="Tetratricopeptide repeat domain"/>
    <property type="match status" value="1"/>
</dbReference>
<dbReference type="InterPro" id="IPR011990">
    <property type="entry name" value="TPR-like_helical_dom_sf"/>
</dbReference>